<dbReference type="EMBL" id="CM011679">
    <property type="protein sequence ID" value="TMS18518.1"/>
    <property type="molecule type" value="Genomic_DNA"/>
</dbReference>
<accession>A0ACD3RIS7</accession>
<comment type="caution">
    <text evidence="1">The sequence shown here is derived from an EMBL/GenBank/DDBJ whole genome shotgun (WGS) entry which is preliminary data.</text>
</comment>
<sequence>MVTTKWALQGQAETLRSVMIGRNDLGRGIMPVNPDLIGNTVDAGSSAAQLPQKNILERKEVLIAVIVGGVVGALFAAFLVMLLVYRMKKKDEGSYTLEEPKQATVTYQKPDKQEEFYA</sequence>
<organism evidence="1 2">
    <name type="scientific">Larimichthys crocea</name>
    <name type="common">Large yellow croaker</name>
    <name type="synonym">Pseudosciaena crocea</name>
    <dbReference type="NCBI Taxonomy" id="215358"/>
    <lineage>
        <taxon>Eukaryota</taxon>
        <taxon>Metazoa</taxon>
        <taxon>Chordata</taxon>
        <taxon>Craniata</taxon>
        <taxon>Vertebrata</taxon>
        <taxon>Euteleostomi</taxon>
        <taxon>Actinopterygii</taxon>
        <taxon>Neopterygii</taxon>
        <taxon>Teleostei</taxon>
        <taxon>Neoteleostei</taxon>
        <taxon>Acanthomorphata</taxon>
        <taxon>Eupercaria</taxon>
        <taxon>Sciaenidae</taxon>
        <taxon>Larimichthys</taxon>
    </lineage>
</organism>
<name>A0ACD3RIS7_LARCR</name>
<keyword evidence="2" id="KW-1185">Reference proteome</keyword>
<dbReference type="Proteomes" id="UP000793456">
    <property type="component" value="Chromosome VI"/>
</dbReference>
<protein>
    <submittedName>
        <fullName evidence="1">Uncharacterized protein</fullName>
    </submittedName>
</protein>
<reference evidence="1" key="1">
    <citation type="submission" date="2018-11" db="EMBL/GenBank/DDBJ databases">
        <title>The sequence and de novo assembly of Larimichthys crocea genome using PacBio and Hi-C technologies.</title>
        <authorList>
            <person name="Xu P."/>
            <person name="Chen B."/>
            <person name="Zhou Z."/>
            <person name="Ke Q."/>
            <person name="Wu Y."/>
            <person name="Bai H."/>
            <person name="Pu F."/>
        </authorList>
    </citation>
    <scope>NUCLEOTIDE SEQUENCE</scope>
    <source>
        <tissue evidence="1">Muscle</tissue>
    </source>
</reference>
<evidence type="ECO:0000313" key="1">
    <source>
        <dbReference type="EMBL" id="TMS18518.1"/>
    </source>
</evidence>
<proteinExistence type="predicted"/>
<evidence type="ECO:0000313" key="2">
    <source>
        <dbReference type="Proteomes" id="UP000793456"/>
    </source>
</evidence>
<gene>
    <name evidence="1" type="ORF">E3U43_010844</name>
</gene>